<organism evidence="2 3">
    <name type="scientific">Rhypophila decipiens</name>
    <dbReference type="NCBI Taxonomy" id="261697"/>
    <lineage>
        <taxon>Eukaryota</taxon>
        <taxon>Fungi</taxon>
        <taxon>Dikarya</taxon>
        <taxon>Ascomycota</taxon>
        <taxon>Pezizomycotina</taxon>
        <taxon>Sordariomycetes</taxon>
        <taxon>Sordariomycetidae</taxon>
        <taxon>Sordariales</taxon>
        <taxon>Naviculisporaceae</taxon>
        <taxon>Rhypophila</taxon>
    </lineage>
</organism>
<proteinExistence type="predicted"/>
<sequence length="86" mass="9231">MRANFGFIVASFMLFTSAFAMPVDTDVEVADDNNKDTSAIASRLSPNCSRNLVDMCLTVKAGTGCDNDGNLITKVPACYPPACWCE</sequence>
<keyword evidence="3" id="KW-1185">Reference proteome</keyword>
<dbReference type="EMBL" id="MU858122">
    <property type="protein sequence ID" value="KAK4212689.1"/>
    <property type="molecule type" value="Genomic_DNA"/>
</dbReference>
<keyword evidence="1" id="KW-0732">Signal</keyword>
<dbReference type="Proteomes" id="UP001301769">
    <property type="component" value="Unassembled WGS sequence"/>
</dbReference>
<reference evidence="2" key="2">
    <citation type="submission" date="2023-05" db="EMBL/GenBank/DDBJ databases">
        <authorList>
            <consortium name="Lawrence Berkeley National Laboratory"/>
            <person name="Steindorff A."/>
            <person name="Hensen N."/>
            <person name="Bonometti L."/>
            <person name="Westerberg I."/>
            <person name="Brannstrom I.O."/>
            <person name="Guillou S."/>
            <person name="Cros-Aarteil S."/>
            <person name="Calhoun S."/>
            <person name="Haridas S."/>
            <person name="Kuo A."/>
            <person name="Mondo S."/>
            <person name="Pangilinan J."/>
            <person name="Riley R."/>
            <person name="Labutti K."/>
            <person name="Andreopoulos B."/>
            <person name="Lipzen A."/>
            <person name="Chen C."/>
            <person name="Yanf M."/>
            <person name="Daum C."/>
            <person name="Ng V."/>
            <person name="Clum A."/>
            <person name="Ohm R."/>
            <person name="Martin F."/>
            <person name="Silar P."/>
            <person name="Natvig D."/>
            <person name="Lalanne C."/>
            <person name="Gautier V."/>
            <person name="Ament-Velasquez S.L."/>
            <person name="Kruys A."/>
            <person name="Hutchinson M.I."/>
            <person name="Powell A.J."/>
            <person name="Barry K."/>
            <person name="Miller A.N."/>
            <person name="Grigoriev I.V."/>
            <person name="Debuchy R."/>
            <person name="Gladieux P."/>
            <person name="Thoren M.H."/>
            <person name="Johannesson H."/>
        </authorList>
    </citation>
    <scope>NUCLEOTIDE SEQUENCE</scope>
    <source>
        <strain evidence="2">PSN293</strain>
    </source>
</reference>
<gene>
    <name evidence="2" type="ORF">QBC37DRAFT_374750</name>
</gene>
<comment type="caution">
    <text evidence="2">The sequence shown here is derived from an EMBL/GenBank/DDBJ whole genome shotgun (WGS) entry which is preliminary data.</text>
</comment>
<evidence type="ECO:0000313" key="2">
    <source>
        <dbReference type="EMBL" id="KAK4212689.1"/>
    </source>
</evidence>
<name>A0AAN6Y4V7_9PEZI</name>
<feature type="chain" id="PRO_5042888594" evidence="1">
    <location>
        <begin position="21"/>
        <end position="86"/>
    </location>
</feature>
<protein>
    <submittedName>
        <fullName evidence="2">Uncharacterized protein</fullName>
    </submittedName>
</protein>
<evidence type="ECO:0000256" key="1">
    <source>
        <dbReference type="SAM" id="SignalP"/>
    </source>
</evidence>
<accession>A0AAN6Y4V7</accession>
<dbReference type="AlphaFoldDB" id="A0AAN6Y4V7"/>
<evidence type="ECO:0000313" key="3">
    <source>
        <dbReference type="Proteomes" id="UP001301769"/>
    </source>
</evidence>
<feature type="signal peptide" evidence="1">
    <location>
        <begin position="1"/>
        <end position="20"/>
    </location>
</feature>
<reference evidence="2" key="1">
    <citation type="journal article" date="2023" name="Mol. Phylogenet. Evol.">
        <title>Genome-scale phylogeny and comparative genomics of the fungal order Sordariales.</title>
        <authorList>
            <person name="Hensen N."/>
            <person name="Bonometti L."/>
            <person name="Westerberg I."/>
            <person name="Brannstrom I.O."/>
            <person name="Guillou S."/>
            <person name="Cros-Aarteil S."/>
            <person name="Calhoun S."/>
            <person name="Haridas S."/>
            <person name="Kuo A."/>
            <person name="Mondo S."/>
            <person name="Pangilinan J."/>
            <person name="Riley R."/>
            <person name="LaButti K."/>
            <person name="Andreopoulos B."/>
            <person name="Lipzen A."/>
            <person name="Chen C."/>
            <person name="Yan M."/>
            <person name="Daum C."/>
            <person name="Ng V."/>
            <person name="Clum A."/>
            <person name="Steindorff A."/>
            <person name="Ohm R.A."/>
            <person name="Martin F."/>
            <person name="Silar P."/>
            <person name="Natvig D.O."/>
            <person name="Lalanne C."/>
            <person name="Gautier V."/>
            <person name="Ament-Velasquez S.L."/>
            <person name="Kruys A."/>
            <person name="Hutchinson M.I."/>
            <person name="Powell A.J."/>
            <person name="Barry K."/>
            <person name="Miller A.N."/>
            <person name="Grigoriev I.V."/>
            <person name="Debuchy R."/>
            <person name="Gladieux P."/>
            <person name="Hiltunen Thoren M."/>
            <person name="Johannesson H."/>
        </authorList>
    </citation>
    <scope>NUCLEOTIDE SEQUENCE</scope>
    <source>
        <strain evidence="2">PSN293</strain>
    </source>
</reference>